<dbReference type="Gene3D" id="1.10.10.10">
    <property type="entry name" value="Winged helix-like DNA-binding domain superfamily/Winged helix DNA-binding domain"/>
    <property type="match status" value="1"/>
</dbReference>
<keyword evidence="3" id="KW-0804">Transcription</keyword>
<reference evidence="5 6" key="1">
    <citation type="submission" date="2022-03" db="EMBL/GenBank/DDBJ databases">
        <title>Pseudonocardia alaer sp. nov., a novel actinomycete isolated from reed forest soil.</title>
        <authorList>
            <person name="Wang L."/>
        </authorList>
    </citation>
    <scope>NUCLEOTIDE SEQUENCE [LARGE SCALE GENOMIC DNA]</scope>
    <source>
        <strain evidence="5 6">Y-16303</strain>
        <plasmid evidence="5">unnamed</plasmid>
    </source>
</reference>
<keyword evidence="6" id="KW-1185">Reference proteome</keyword>
<evidence type="ECO:0000313" key="5">
    <source>
        <dbReference type="EMBL" id="MCH6164392.1"/>
    </source>
</evidence>
<dbReference type="InterPro" id="IPR011991">
    <property type="entry name" value="ArsR-like_HTH"/>
</dbReference>
<dbReference type="PRINTS" id="PR00778">
    <property type="entry name" value="HTHARSR"/>
</dbReference>
<protein>
    <submittedName>
        <fullName evidence="5">Helix-turn-helix domain-containing protein</fullName>
    </submittedName>
</protein>
<dbReference type="CDD" id="cd00090">
    <property type="entry name" value="HTH_ARSR"/>
    <property type="match status" value="1"/>
</dbReference>
<keyword evidence="5" id="KW-0614">Plasmid</keyword>
<comment type="caution">
    <text evidence="5">The sequence shown here is derived from an EMBL/GenBank/DDBJ whole genome shotgun (WGS) entry which is preliminary data.</text>
</comment>
<evidence type="ECO:0000256" key="2">
    <source>
        <dbReference type="ARBA" id="ARBA00023125"/>
    </source>
</evidence>
<dbReference type="InterPro" id="IPR051081">
    <property type="entry name" value="HTH_MetalResp_TranReg"/>
</dbReference>
<proteinExistence type="predicted"/>
<name>A0ABS9T786_9PSEU</name>
<evidence type="ECO:0000256" key="1">
    <source>
        <dbReference type="ARBA" id="ARBA00023015"/>
    </source>
</evidence>
<dbReference type="PANTHER" id="PTHR33154:SF12">
    <property type="entry name" value="TRANSCRIPTIONAL REGULATORY PROTEIN"/>
    <property type="match status" value="1"/>
</dbReference>
<organism evidence="5 6">
    <name type="scientific">Pseudonocardia alaniniphila</name>
    <dbReference type="NCBI Taxonomy" id="75291"/>
    <lineage>
        <taxon>Bacteria</taxon>
        <taxon>Bacillati</taxon>
        <taxon>Actinomycetota</taxon>
        <taxon>Actinomycetes</taxon>
        <taxon>Pseudonocardiales</taxon>
        <taxon>Pseudonocardiaceae</taxon>
        <taxon>Pseudonocardia</taxon>
    </lineage>
</organism>
<dbReference type="InterPro" id="IPR001845">
    <property type="entry name" value="HTH_ArsR_DNA-bd_dom"/>
</dbReference>
<dbReference type="InterPro" id="IPR036390">
    <property type="entry name" value="WH_DNA-bd_sf"/>
</dbReference>
<sequence length="115" mass="12443">MEETGEMTLPRVLTALSDPTRIGLVRALADGSEQGWGDLRTPVAKSTLSYHLKLLRDAGVTCTRKEGTRCFVRLRRDEIEERFPGLLASVLAAAEADGVGADVSVQRARHAAGRP</sequence>
<dbReference type="InterPro" id="IPR036388">
    <property type="entry name" value="WH-like_DNA-bd_sf"/>
</dbReference>
<gene>
    <name evidence="5" type="ORF">MMF94_01755</name>
</gene>
<dbReference type="PROSITE" id="PS50987">
    <property type="entry name" value="HTH_ARSR_2"/>
    <property type="match status" value="1"/>
</dbReference>
<dbReference type="Proteomes" id="UP001299970">
    <property type="component" value="Unassembled WGS sequence"/>
</dbReference>
<geneLocation type="plasmid" evidence="5">
    <name>unnamed</name>
</geneLocation>
<evidence type="ECO:0000313" key="6">
    <source>
        <dbReference type="Proteomes" id="UP001299970"/>
    </source>
</evidence>
<evidence type="ECO:0000259" key="4">
    <source>
        <dbReference type="PROSITE" id="PS50987"/>
    </source>
</evidence>
<feature type="domain" description="HTH arsR-type" evidence="4">
    <location>
        <begin position="1"/>
        <end position="94"/>
    </location>
</feature>
<keyword evidence="2" id="KW-0238">DNA-binding</keyword>
<dbReference type="PANTHER" id="PTHR33154">
    <property type="entry name" value="TRANSCRIPTIONAL REGULATOR, ARSR FAMILY"/>
    <property type="match status" value="1"/>
</dbReference>
<dbReference type="Pfam" id="PF12840">
    <property type="entry name" value="HTH_20"/>
    <property type="match status" value="1"/>
</dbReference>
<dbReference type="SMART" id="SM00418">
    <property type="entry name" value="HTH_ARSR"/>
    <property type="match status" value="1"/>
</dbReference>
<accession>A0ABS9T786</accession>
<keyword evidence="1" id="KW-0805">Transcription regulation</keyword>
<evidence type="ECO:0000256" key="3">
    <source>
        <dbReference type="ARBA" id="ARBA00023163"/>
    </source>
</evidence>
<dbReference type="EMBL" id="JAKXMK010000002">
    <property type="protein sequence ID" value="MCH6164392.1"/>
    <property type="molecule type" value="Genomic_DNA"/>
</dbReference>
<dbReference type="SUPFAM" id="SSF46785">
    <property type="entry name" value="Winged helix' DNA-binding domain"/>
    <property type="match status" value="1"/>
</dbReference>
<dbReference type="RefSeq" id="WP_241034592.1">
    <property type="nucleotide sequence ID" value="NZ_BAAAJF010000034.1"/>
</dbReference>